<name>A0A841KQW8_9FIRM</name>
<evidence type="ECO:0000256" key="5">
    <source>
        <dbReference type="ARBA" id="ARBA00023315"/>
    </source>
</evidence>
<dbReference type="GO" id="GO:0016746">
    <property type="term" value="F:acyltransferase activity"/>
    <property type="evidence" value="ECO:0007669"/>
    <property type="project" value="UniProtKB-KW"/>
</dbReference>
<reference evidence="6 7" key="1">
    <citation type="submission" date="2020-08" db="EMBL/GenBank/DDBJ databases">
        <title>Genomic Encyclopedia of Type Strains, Phase IV (KMG-IV): sequencing the most valuable type-strain genomes for metagenomic binning, comparative biology and taxonomic classification.</title>
        <authorList>
            <person name="Goeker M."/>
        </authorList>
    </citation>
    <scope>NUCLEOTIDE SEQUENCE [LARGE SCALE GENOMIC DNA]</scope>
    <source>
        <strain evidence="6 7">DSM 103526</strain>
    </source>
</reference>
<keyword evidence="7" id="KW-1185">Reference proteome</keyword>
<evidence type="ECO:0000256" key="1">
    <source>
        <dbReference type="ARBA" id="ARBA00007274"/>
    </source>
</evidence>
<proteinExistence type="inferred from homology"/>
<dbReference type="SUPFAM" id="SSF51161">
    <property type="entry name" value="Trimeric LpxA-like enzymes"/>
    <property type="match status" value="1"/>
</dbReference>
<dbReference type="Pfam" id="PF00132">
    <property type="entry name" value="Hexapep"/>
    <property type="match status" value="1"/>
</dbReference>
<gene>
    <name evidence="6" type="ORF">HNQ80_000570</name>
</gene>
<keyword evidence="3" id="KW-0677">Repeat</keyword>
<evidence type="ECO:0000256" key="4">
    <source>
        <dbReference type="ARBA" id="ARBA00023251"/>
    </source>
</evidence>
<dbReference type="InterPro" id="IPR011004">
    <property type="entry name" value="Trimer_LpxA-like_sf"/>
</dbReference>
<dbReference type="PROSITE" id="PS00101">
    <property type="entry name" value="HEXAPEP_TRANSFERASES"/>
    <property type="match status" value="1"/>
</dbReference>
<evidence type="ECO:0000256" key="2">
    <source>
        <dbReference type="ARBA" id="ARBA00022679"/>
    </source>
</evidence>
<accession>A0A841KQW8</accession>
<dbReference type="EMBL" id="JACHEN010000002">
    <property type="protein sequence ID" value="MBB6214490.1"/>
    <property type="molecule type" value="Genomic_DNA"/>
</dbReference>
<comment type="similarity">
    <text evidence="1">Belongs to the transferase hexapeptide repeat family.</text>
</comment>
<dbReference type="Proteomes" id="UP000579281">
    <property type="component" value="Unassembled WGS sequence"/>
</dbReference>
<dbReference type="CDD" id="cd03349">
    <property type="entry name" value="LbH_XAT"/>
    <property type="match status" value="1"/>
</dbReference>
<dbReference type="InterPro" id="IPR050179">
    <property type="entry name" value="Trans_hexapeptide_repeat"/>
</dbReference>
<evidence type="ECO:0000313" key="6">
    <source>
        <dbReference type="EMBL" id="MBB6214490.1"/>
    </source>
</evidence>
<organism evidence="6 7">
    <name type="scientific">Anaerosolibacter carboniphilus</name>
    <dbReference type="NCBI Taxonomy" id="1417629"/>
    <lineage>
        <taxon>Bacteria</taxon>
        <taxon>Bacillati</taxon>
        <taxon>Bacillota</taxon>
        <taxon>Clostridia</taxon>
        <taxon>Peptostreptococcales</taxon>
        <taxon>Thermotaleaceae</taxon>
        <taxon>Anaerosolibacter</taxon>
    </lineage>
</organism>
<evidence type="ECO:0000313" key="7">
    <source>
        <dbReference type="Proteomes" id="UP000579281"/>
    </source>
</evidence>
<keyword evidence="2 6" id="KW-0808">Transferase</keyword>
<protein>
    <submittedName>
        <fullName evidence="6">Virginiamycin A acetyltransferase</fullName>
        <ecNumber evidence="6">2.3.1.-</ecNumber>
    </submittedName>
</protein>
<dbReference type="AlphaFoldDB" id="A0A841KQW8"/>
<sequence>MEISNNNGPNPKDIYPVSGIKSLCFIKNIIKNPNIIVGDYTYYDDPANPEKFEENVLYHYDFFGDRLVIGKFCAIAPRVKFIMNRANHKMKAFTTYPFGLFGNGWEYGIPGIEDLPFKGDTVVGNDVWIGMESIIMPGIKIGDGAIIAAKSVVTKDVPPYTIVGGNPATIIKKRFCDDVIELLLKIRWWDWEVEKITENITLLCSEDADKLRDMVDNE</sequence>
<dbReference type="RefSeq" id="WP_184307967.1">
    <property type="nucleotide sequence ID" value="NZ_JACHEN010000002.1"/>
</dbReference>
<evidence type="ECO:0000256" key="3">
    <source>
        <dbReference type="ARBA" id="ARBA00022737"/>
    </source>
</evidence>
<dbReference type="InterPro" id="IPR001451">
    <property type="entry name" value="Hexapep"/>
</dbReference>
<keyword evidence="4" id="KW-0046">Antibiotic resistance</keyword>
<dbReference type="FunFam" id="2.160.10.10:FF:000037">
    <property type="entry name" value="Streptogramin A acetyltransferase"/>
    <property type="match status" value="1"/>
</dbReference>
<dbReference type="InterPro" id="IPR018357">
    <property type="entry name" value="Hexapep_transf_CS"/>
</dbReference>
<dbReference type="GO" id="GO:0046677">
    <property type="term" value="P:response to antibiotic"/>
    <property type="evidence" value="ECO:0007669"/>
    <property type="project" value="UniProtKB-KW"/>
</dbReference>
<dbReference type="PANTHER" id="PTHR43300:SF11">
    <property type="entry name" value="ACETYLTRANSFERASE RV3034C-RELATED"/>
    <property type="match status" value="1"/>
</dbReference>
<keyword evidence="5 6" id="KW-0012">Acyltransferase</keyword>
<dbReference type="Gene3D" id="2.160.10.10">
    <property type="entry name" value="Hexapeptide repeat proteins"/>
    <property type="match status" value="1"/>
</dbReference>
<dbReference type="NCBIfam" id="NF000311">
    <property type="entry name" value="Vat_ABCDEFH"/>
    <property type="match status" value="1"/>
</dbReference>
<dbReference type="EC" id="2.3.1.-" evidence="6"/>
<dbReference type="PANTHER" id="PTHR43300">
    <property type="entry name" value="ACETYLTRANSFERASE"/>
    <property type="match status" value="1"/>
</dbReference>
<comment type="caution">
    <text evidence="6">The sequence shown here is derived from an EMBL/GenBank/DDBJ whole genome shotgun (WGS) entry which is preliminary data.</text>
</comment>